<feature type="domain" description="Nitrite/sulphite reductase 4Fe-4S" evidence="14">
    <location>
        <begin position="213"/>
        <end position="369"/>
    </location>
</feature>
<dbReference type="Proteomes" id="UP000751190">
    <property type="component" value="Unassembled WGS sequence"/>
</dbReference>
<dbReference type="InterPro" id="IPR006067">
    <property type="entry name" value="NO2/SO3_Rdtase_4Fe4S_dom"/>
</dbReference>
<comment type="similarity">
    <text evidence="3">Belongs to the nitrite and sulfite reductase 4Fe-4S domain family.</text>
</comment>
<dbReference type="SUPFAM" id="SSF55124">
    <property type="entry name" value="Nitrite/Sulfite reductase N-terminal domain-like"/>
    <property type="match status" value="2"/>
</dbReference>
<dbReference type="OMA" id="FFRPVTP"/>
<evidence type="ECO:0000256" key="12">
    <source>
        <dbReference type="ARBA" id="ARBA00048538"/>
    </source>
</evidence>
<dbReference type="Pfam" id="PF03460">
    <property type="entry name" value="NIR_SIR_ferr"/>
    <property type="match status" value="2"/>
</dbReference>
<comment type="caution">
    <text evidence="16">The sequence shown here is derived from an EMBL/GenBank/DDBJ whole genome shotgun (WGS) entry which is preliminary data.</text>
</comment>
<accession>A0A8J5XYI8</accession>
<dbReference type="GO" id="GO:0020037">
    <property type="term" value="F:heme binding"/>
    <property type="evidence" value="ECO:0007669"/>
    <property type="project" value="InterPro"/>
</dbReference>
<sequence length="607" mass="66090">MLALLIALCSAISTAGRPARSALRRSPSRSSVALCDAASASSGVSPAWEFDPLEAKSRGRRPKLLKTGSDYVRAEALESGANKFEKMKNEKDGTAAWTEIHELSAKLRAGECTWEELNLDDINLRLKWAGFFHRPKEAPRTFMVRLKVPNGVITAAQARVFADLVEPYGPKLGVVDITTRQNIQLRGITLEDASHVADALLECGLGSFMSGLDNVRNLVGSPIAGLDPHELVDTRPVCAQINSDITGAFRGNPEWANLPRKFNIAVSGSRDDFSHTTINDIGLQAAVHPDCPSEPGFNIVLGGYFSIKRVAESIPMGAWVSARDAPAFSLAVLEVFRDYGRREDRQKTRLMWLLEERGLDWFRAMVNEILARRGVDALRAAAPPPADAFSRRDLLGVHTQRQEGKSWVGVTVPVGRLSVGEVRVLADLADKYSAGEIRLTVEQNALLPNVDTARVPELLAEPALHGGRLRVEHELSLMRGLVSCTGSEFCGQGLVETKHRAVRVAERLDAELELPRLVRLHWTGCPNSCGQAQVGDIGLMGAPAKKLNPETGKMMGVEGVQVFLGGEVGEHPELGSKFETAVPADDDELVPHLRELLISKFGATPRK</sequence>
<dbReference type="GO" id="GO:0046872">
    <property type="term" value="F:metal ion binding"/>
    <property type="evidence" value="ECO:0007669"/>
    <property type="project" value="UniProtKB-KW"/>
</dbReference>
<evidence type="ECO:0000256" key="7">
    <source>
        <dbReference type="ARBA" id="ARBA00023002"/>
    </source>
</evidence>
<feature type="domain" description="Nitrite/Sulfite reductase ferredoxin-like" evidence="15">
    <location>
        <begin position="398"/>
        <end position="463"/>
    </location>
</feature>
<organism evidence="16 17">
    <name type="scientific">Diacronema lutheri</name>
    <name type="common">Unicellular marine alga</name>
    <name type="synonym">Monochrysis lutheri</name>
    <dbReference type="NCBI Taxonomy" id="2081491"/>
    <lineage>
        <taxon>Eukaryota</taxon>
        <taxon>Haptista</taxon>
        <taxon>Haptophyta</taxon>
        <taxon>Pavlovophyceae</taxon>
        <taxon>Pavlovales</taxon>
        <taxon>Pavlovaceae</taxon>
        <taxon>Diacronema</taxon>
    </lineage>
</organism>
<comment type="cofactor">
    <cofactor evidence="1">
        <name>siroheme</name>
        <dbReference type="ChEBI" id="CHEBI:60052"/>
    </cofactor>
</comment>
<comment type="pathway">
    <text evidence="2">Nitrogen metabolism; nitrate reduction (assimilation).</text>
</comment>
<keyword evidence="6" id="KW-0479">Metal-binding</keyword>
<reference evidence="16" key="1">
    <citation type="submission" date="2021-05" db="EMBL/GenBank/DDBJ databases">
        <title>The genome of the haptophyte Pavlova lutheri (Diacronema luteri, Pavlovales) - a model for lipid biosynthesis in eukaryotic algae.</title>
        <authorList>
            <person name="Hulatt C.J."/>
            <person name="Posewitz M.C."/>
        </authorList>
    </citation>
    <scope>NUCLEOTIDE SEQUENCE</scope>
    <source>
        <strain evidence="16">NIVA-4/92</strain>
    </source>
</reference>
<dbReference type="EMBL" id="JAGTXO010000005">
    <property type="protein sequence ID" value="KAG8467830.1"/>
    <property type="molecule type" value="Genomic_DNA"/>
</dbReference>
<feature type="domain" description="Nitrite/sulphite reductase 4Fe-4S" evidence="14">
    <location>
        <begin position="478"/>
        <end position="595"/>
    </location>
</feature>
<evidence type="ECO:0000313" key="16">
    <source>
        <dbReference type="EMBL" id="KAG8467830.1"/>
    </source>
</evidence>
<dbReference type="EC" id="1.7.7.1" evidence="10"/>
<keyword evidence="8" id="KW-0408">Iron</keyword>
<evidence type="ECO:0000256" key="1">
    <source>
        <dbReference type="ARBA" id="ARBA00001929"/>
    </source>
</evidence>
<dbReference type="Gene3D" id="3.90.480.20">
    <property type="match status" value="1"/>
</dbReference>
<dbReference type="Pfam" id="PF01077">
    <property type="entry name" value="NIR_SIR"/>
    <property type="match status" value="2"/>
</dbReference>
<keyword evidence="9" id="KW-0411">Iron-sulfur</keyword>
<evidence type="ECO:0000256" key="10">
    <source>
        <dbReference type="ARBA" id="ARBA00038893"/>
    </source>
</evidence>
<keyword evidence="4" id="KW-0004">4Fe-4S</keyword>
<dbReference type="InterPro" id="IPR005117">
    <property type="entry name" value="NiRdtase/SiRdtase_haem-b_fer"/>
</dbReference>
<evidence type="ECO:0000259" key="15">
    <source>
        <dbReference type="Pfam" id="PF03460"/>
    </source>
</evidence>
<evidence type="ECO:0000256" key="8">
    <source>
        <dbReference type="ARBA" id="ARBA00023004"/>
    </source>
</evidence>
<keyword evidence="17" id="KW-1185">Reference proteome</keyword>
<dbReference type="InterPro" id="IPR045854">
    <property type="entry name" value="NO2/SO3_Rdtase_4Fe4S_sf"/>
</dbReference>
<dbReference type="AlphaFoldDB" id="A0A8J5XYI8"/>
<keyword evidence="5" id="KW-0349">Heme</keyword>
<dbReference type="PROSITE" id="PS00365">
    <property type="entry name" value="NIR_SIR"/>
    <property type="match status" value="1"/>
</dbReference>
<evidence type="ECO:0000256" key="6">
    <source>
        <dbReference type="ARBA" id="ARBA00022723"/>
    </source>
</evidence>
<keyword evidence="7" id="KW-0560">Oxidoreductase</keyword>
<evidence type="ECO:0000259" key="14">
    <source>
        <dbReference type="Pfam" id="PF01077"/>
    </source>
</evidence>
<feature type="domain" description="Nitrite/Sulfite reductase ferredoxin-like" evidence="15">
    <location>
        <begin position="135"/>
        <end position="202"/>
    </location>
</feature>
<evidence type="ECO:0000256" key="5">
    <source>
        <dbReference type="ARBA" id="ARBA00022617"/>
    </source>
</evidence>
<evidence type="ECO:0000256" key="13">
    <source>
        <dbReference type="SAM" id="SignalP"/>
    </source>
</evidence>
<dbReference type="PANTHER" id="PTHR32439:SF0">
    <property type="entry name" value="FERREDOXIN--NITRITE REDUCTASE, CHLOROPLASTIC"/>
    <property type="match status" value="1"/>
</dbReference>
<evidence type="ECO:0000256" key="9">
    <source>
        <dbReference type="ARBA" id="ARBA00023014"/>
    </source>
</evidence>
<dbReference type="Gene3D" id="3.30.413.10">
    <property type="entry name" value="Sulfite Reductase Hemoprotein, domain 1"/>
    <property type="match status" value="2"/>
</dbReference>
<dbReference type="GO" id="GO:0051539">
    <property type="term" value="F:4 iron, 4 sulfur cluster binding"/>
    <property type="evidence" value="ECO:0007669"/>
    <property type="project" value="UniProtKB-KW"/>
</dbReference>
<dbReference type="InterPro" id="IPR006066">
    <property type="entry name" value="NO2/SO3_Rdtase_FeS/sirohaem_BS"/>
</dbReference>
<dbReference type="SUPFAM" id="SSF56014">
    <property type="entry name" value="Nitrite and sulphite reductase 4Fe-4S domain-like"/>
    <property type="match status" value="2"/>
</dbReference>
<evidence type="ECO:0000313" key="17">
    <source>
        <dbReference type="Proteomes" id="UP000751190"/>
    </source>
</evidence>
<protein>
    <recommendedName>
        <fullName evidence="11">Ferredoxin--nitrite reductase, chloroplastic</fullName>
        <ecNumber evidence="10">1.7.7.1</ecNumber>
    </recommendedName>
</protein>
<dbReference type="PANTHER" id="PTHR32439">
    <property type="entry name" value="FERREDOXIN--NITRITE REDUCTASE, CHLOROPLASTIC"/>
    <property type="match status" value="1"/>
</dbReference>
<dbReference type="PRINTS" id="PR00397">
    <property type="entry name" value="SIROHAEM"/>
</dbReference>
<keyword evidence="13" id="KW-0732">Signal</keyword>
<evidence type="ECO:0000256" key="3">
    <source>
        <dbReference type="ARBA" id="ARBA00010429"/>
    </source>
</evidence>
<dbReference type="GO" id="GO:0048307">
    <property type="term" value="F:ferredoxin-nitrite reductase activity"/>
    <property type="evidence" value="ECO:0007669"/>
    <property type="project" value="UniProtKB-EC"/>
</dbReference>
<proteinExistence type="inferred from homology"/>
<feature type="signal peptide" evidence="13">
    <location>
        <begin position="1"/>
        <end position="16"/>
    </location>
</feature>
<gene>
    <name evidence="16" type="ORF">KFE25_006882</name>
</gene>
<dbReference type="OrthoDB" id="432685at2759"/>
<evidence type="ECO:0000256" key="4">
    <source>
        <dbReference type="ARBA" id="ARBA00022485"/>
    </source>
</evidence>
<feature type="chain" id="PRO_5035162826" description="Ferredoxin--nitrite reductase, chloroplastic" evidence="13">
    <location>
        <begin position="17"/>
        <end position="607"/>
    </location>
</feature>
<evidence type="ECO:0000256" key="2">
    <source>
        <dbReference type="ARBA" id="ARBA00005096"/>
    </source>
</evidence>
<comment type="catalytic activity">
    <reaction evidence="12">
        <text>6 oxidized [2Fe-2S]-[ferredoxin] + NH4(+) + 2 H2O = nitrite + 6 reduced [2Fe-2S]-[ferredoxin] + 8 H(+)</text>
        <dbReference type="Rhea" id="RHEA:18041"/>
        <dbReference type="Rhea" id="RHEA-COMP:10000"/>
        <dbReference type="Rhea" id="RHEA-COMP:10001"/>
        <dbReference type="ChEBI" id="CHEBI:15377"/>
        <dbReference type="ChEBI" id="CHEBI:15378"/>
        <dbReference type="ChEBI" id="CHEBI:16301"/>
        <dbReference type="ChEBI" id="CHEBI:28938"/>
        <dbReference type="ChEBI" id="CHEBI:33737"/>
        <dbReference type="ChEBI" id="CHEBI:33738"/>
        <dbReference type="EC" id="1.7.7.1"/>
    </reaction>
</comment>
<evidence type="ECO:0000256" key="11">
    <source>
        <dbReference type="ARBA" id="ARBA00040459"/>
    </source>
</evidence>
<name>A0A8J5XYI8_DIALT</name>
<dbReference type="InterPro" id="IPR036136">
    <property type="entry name" value="Nit/Sulf_reduc_fer-like_dom_sf"/>
</dbReference>
<dbReference type="InterPro" id="IPR051329">
    <property type="entry name" value="NIR_SIR_4Fe-4S"/>
</dbReference>